<dbReference type="AlphaFoldDB" id="A0AA37Q2T8"/>
<dbReference type="SUPFAM" id="SSF53474">
    <property type="entry name" value="alpha/beta-Hydrolases"/>
    <property type="match status" value="1"/>
</dbReference>
<keyword evidence="2" id="KW-1185">Reference proteome</keyword>
<sequence>MHFERHRWHSPNLGREMETLVFGHAGAKLLVFPTSYGTCHEWPDRRMHLVLRDHLENGWLQMYCVDQVHTDGGWYTKQAHPGARAWRQLQYDAYLRDEVVPLSYHRNPNDFFITAGASFGAYDAMVFGLRNPHIVKRIIGMSGMYDIRNQTNGFSDGTVYQVNPFEFIPNEHDPERLALLRQQDIILAIGETDYHIEQNHEFSGMLWNKGIGNALRVWKGFAHDWPWWERMLRLYVKGHD</sequence>
<evidence type="ECO:0000313" key="1">
    <source>
        <dbReference type="EMBL" id="GLC25549.1"/>
    </source>
</evidence>
<dbReference type="Proteomes" id="UP001161325">
    <property type="component" value="Unassembled WGS sequence"/>
</dbReference>
<comment type="caution">
    <text evidence="1">The sequence shown here is derived from an EMBL/GenBank/DDBJ whole genome shotgun (WGS) entry which is preliminary data.</text>
</comment>
<proteinExistence type="predicted"/>
<dbReference type="EMBL" id="BRXS01000003">
    <property type="protein sequence ID" value="GLC25549.1"/>
    <property type="molecule type" value="Genomic_DNA"/>
</dbReference>
<protein>
    <submittedName>
        <fullName evidence="1">Esterase</fullName>
    </submittedName>
</protein>
<dbReference type="Pfam" id="PF00756">
    <property type="entry name" value="Esterase"/>
    <property type="match status" value="1"/>
</dbReference>
<evidence type="ECO:0000313" key="2">
    <source>
        <dbReference type="Proteomes" id="UP001161325"/>
    </source>
</evidence>
<name>A0AA37Q2T8_9BACT</name>
<dbReference type="Gene3D" id="3.40.50.1820">
    <property type="entry name" value="alpha/beta hydrolase"/>
    <property type="match status" value="1"/>
</dbReference>
<dbReference type="RefSeq" id="WP_284350004.1">
    <property type="nucleotide sequence ID" value="NZ_BRXS01000003.1"/>
</dbReference>
<reference evidence="1" key="1">
    <citation type="submission" date="2022-08" db="EMBL/GenBank/DDBJ databases">
        <title>Draft genome sequencing of Roseisolibacter agri AW1220.</title>
        <authorList>
            <person name="Tobiishi Y."/>
            <person name="Tonouchi A."/>
        </authorList>
    </citation>
    <scope>NUCLEOTIDE SEQUENCE</scope>
    <source>
        <strain evidence="1">AW1220</strain>
    </source>
</reference>
<accession>A0AA37Q2T8</accession>
<organism evidence="1 2">
    <name type="scientific">Roseisolibacter agri</name>
    <dbReference type="NCBI Taxonomy" id="2014610"/>
    <lineage>
        <taxon>Bacteria</taxon>
        <taxon>Pseudomonadati</taxon>
        <taxon>Gemmatimonadota</taxon>
        <taxon>Gemmatimonadia</taxon>
        <taxon>Gemmatimonadales</taxon>
        <taxon>Gemmatimonadaceae</taxon>
        <taxon>Roseisolibacter</taxon>
    </lineage>
</organism>
<dbReference type="InterPro" id="IPR029058">
    <property type="entry name" value="AB_hydrolase_fold"/>
</dbReference>
<gene>
    <name evidence="1" type="ORF">rosag_20620</name>
</gene>
<dbReference type="InterPro" id="IPR000801">
    <property type="entry name" value="Esterase-like"/>
</dbReference>